<sequence length="160" mass="17754">MPCVFRVIMKLRERIVICFCITCVLFTLLLLIDLQFDIGYSRNRLAPLIASRHGRVGYDETGTDGEISIYRKFQDRFGFVANYVDEGQGLAAEVVVGTAKSNDTLLHDSFADLMGYLSPAKPLMTTGADTTAWRNVVIAVEEDRKIAPTVGDLINAAFNE</sequence>
<keyword evidence="3" id="KW-1185">Reference proteome</keyword>
<dbReference type="Proteomes" id="UP001367676">
    <property type="component" value="Unassembled WGS sequence"/>
</dbReference>
<proteinExistence type="predicted"/>
<evidence type="ECO:0000313" key="2">
    <source>
        <dbReference type="EMBL" id="KAK7575871.1"/>
    </source>
</evidence>
<organism evidence="2 3">
    <name type="scientific">Parthenolecanium corni</name>
    <dbReference type="NCBI Taxonomy" id="536013"/>
    <lineage>
        <taxon>Eukaryota</taxon>
        <taxon>Metazoa</taxon>
        <taxon>Ecdysozoa</taxon>
        <taxon>Arthropoda</taxon>
        <taxon>Hexapoda</taxon>
        <taxon>Insecta</taxon>
        <taxon>Pterygota</taxon>
        <taxon>Neoptera</taxon>
        <taxon>Paraneoptera</taxon>
        <taxon>Hemiptera</taxon>
        <taxon>Sternorrhyncha</taxon>
        <taxon>Coccoidea</taxon>
        <taxon>Coccidae</taxon>
        <taxon>Parthenolecanium</taxon>
    </lineage>
</organism>
<accession>A0AAN9TMM4</accession>
<evidence type="ECO:0000313" key="3">
    <source>
        <dbReference type="Proteomes" id="UP001367676"/>
    </source>
</evidence>
<keyword evidence="1" id="KW-0472">Membrane</keyword>
<dbReference type="AlphaFoldDB" id="A0AAN9TMM4"/>
<name>A0AAN9TMM4_9HEMI</name>
<comment type="caution">
    <text evidence="2">The sequence shown here is derived from an EMBL/GenBank/DDBJ whole genome shotgun (WGS) entry which is preliminary data.</text>
</comment>
<keyword evidence="1" id="KW-0812">Transmembrane</keyword>
<protein>
    <submittedName>
        <fullName evidence="2">Uncharacterized protein</fullName>
    </submittedName>
</protein>
<feature type="transmembrane region" description="Helical" evidence="1">
    <location>
        <begin position="15"/>
        <end position="36"/>
    </location>
</feature>
<evidence type="ECO:0000256" key="1">
    <source>
        <dbReference type="SAM" id="Phobius"/>
    </source>
</evidence>
<keyword evidence="1" id="KW-1133">Transmembrane helix</keyword>
<gene>
    <name evidence="2" type="ORF">V9T40_012157</name>
</gene>
<reference evidence="2 3" key="1">
    <citation type="submission" date="2024-03" db="EMBL/GenBank/DDBJ databases">
        <title>Adaptation during the transition from Ophiocordyceps entomopathogen to insect associate is accompanied by gene loss and intensified selection.</title>
        <authorList>
            <person name="Ward C.M."/>
            <person name="Onetto C.A."/>
            <person name="Borneman A.R."/>
        </authorList>
    </citation>
    <scope>NUCLEOTIDE SEQUENCE [LARGE SCALE GENOMIC DNA]</scope>
    <source>
        <strain evidence="2">AWRI1</strain>
        <tissue evidence="2">Single Adult Female</tissue>
    </source>
</reference>
<dbReference type="EMBL" id="JBBCAQ010000036">
    <property type="protein sequence ID" value="KAK7575871.1"/>
    <property type="molecule type" value="Genomic_DNA"/>
</dbReference>